<dbReference type="Proteomes" id="UP001054945">
    <property type="component" value="Unassembled WGS sequence"/>
</dbReference>
<organism evidence="3 4">
    <name type="scientific">Caerostris extrusa</name>
    <name type="common">Bark spider</name>
    <name type="synonym">Caerostris bankana</name>
    <dbReference type="NCBI Taxonomy" id="172846"/>
    <lineage>
        <taxon>Eukaryota</taxon>
        <taxon>Metazoa</taxon>
        <taxon>Ecdysozoa</taxon>
        <taxon>Arthropoda</taxon>
        <taxon>Chelicerata</taxon>
        <taxon>Arachnida</taxon>
        <taxon>Araneae</taxon>
        <taxon>Araneomorphae</taxon>
        <taxon>Entelegynae</taxon>
        <taxon>Araneoidea</taxon>
        <taxon>Araneidae</taxon>
        <taxon>Caerostris</taxon>
    </lineage>
</organism>
<accession>A0AAV4XX62</accession>
<keyword evidence="4" id="KW-1185">Reference proteome</keyword>
<evidence type="ECO:0000313" key="3">
    <source>
        <dbReference type="EMBL" id="GIY98579.1"/>
    </source>
</evidence>
<keyword evidence="2" id="KW-0472">Membrane</keyword>
<comment type="caution">
    <text evidence="3">The sequence shown here is derived from an EMBL/GenBank/DDBJ whole genome shotgun (WGS) entry which is preliminary data.</text>
</comment>
<feature type="region of interest" description="Disordered" evidence="1">
    <location>
        <begin position="109"/>
        <end position="131"/>
    </location>
</feature>
<keyword evidence="2" id="KW-0812">Transmembrane</keyword>
<name>A0AAV4XX62_CAEEX</name>
<keyword evidence="2" id="KW-1133">Transmembrane helix</keyword>
<reference evidence="3 4" key="1">
    <citation type="submission" date="2021-06" db="EMBL/GenBank/DDBJ databases">
        <title>Caerostris extrusa draft genome.</title>
        <authorList>
            <person name="Kono N."/>
            <person name="Arakawa K."/>
        </authorList>
    </citation>
    <scope>NUCLEOTIDE SEQUENCE [LARGE SCALE GENOMIC DNA]</scope>
</reference>
<dbReference type="AlphaFoldDB" id="A0AAV4XX62"/>
<evidence type="ECO:0000313" key="4">
    <source>
        <dbReference type="Proteomes" id="UP001054945"/>
    </source>
</evidence>
<feature type="transmembrane region" description="Helical" evidence="2">
    <location>
        <begin position="149"/>
        <end position="171"/>
    </location>
</feature>
<sequence>MLIAAEEIYGIKFPLTTGCQCHSIQTEHCFKKSAALDALVALQGFTTLLRGDINPLKTQFPEMKNFIVRRPTSWKYNPTSAYNQSNFTWRVRHETLSIQFSISLGEKKKKDVAKSPGQKPVWEPSWDSGDGTGTGEHSIEVFPISCRQISIPGIIILAGKLIADMWMLLLFRDTYLLVTTRLLVMVLGESPDVVSGGAHISTGRPSGCEGLWRLNIILTQ</sequence>
<gene>
    <name evidence="3" type="ORF">CEXT_247511</name>
</gene>
<dbReference type="EMBL" id="BPLR01000937">
    <property type="protein sequence ID" value="GIY98579.1"/>
    <property type="molecule type" value="Genomic_DNA"/>
</dbReference>
<evidence type="ECO:0000256" key="1">
    <source>
        <dbReference type="SAM" id="MobiDB-lite"/>
    </source>
</evidence>
<evidence type="ECO:0000256" key="2">
    <source>
        <dbReference type="SAM" id="Phobius"/>
    </source>
</evidence>
<protein>
    <submittedName>
        <fullName evidence="3">Uncharacterized protein</fullName>
    </submittedName>
</protein>
<proteinExistence type="predicted"/>